<evidence type="ECO:0000259" key="1">
    <source>
        <dbReference type="Pfam" id="PF01370"/>
    </source>
</evidence>
<dbReference type="RefSeq" id="WP_150624675.1">
    <property type="nucleotide sequence ID" value="NZ_CABPSM010000034.1"/>
</dbReference>
<name>A0A5E4ZDM4_9BURK</name>
<dbReference type="Proteomes" id="UP000343317">
    <property type="component" value="Unassembled WGS sequence"/>
</dbReference>
<proteinExistence type="predicted"/>
<sequence>MKILVTGASGFVGRSFIRRFSSRADVQLHGVARSRLNLPNYTSADLSLPFDLPFKPDAVIHGAARASPWGTPAQFEQQNVDATKEVIRFCERNGCPKLVYLSSSSVFYRHEHQFGITEDSPIGPSFVNEYARTKYLAEELVHRYQGSWVILRPRAVFGPGDTVLFPRILAAAAKGRLPLFVNEGTPAVGDLIYIESLCDYLLTAATRPDIRGCFNVTNNQPVPIQDFLLITLDRLGLPIPSRQVKLSTAMLTATLTEAVWRLLHLPGEPPITRFGVSVFAYSKTFDVTRAITAMGPPSVDLIDGVERFVRWQRSQ</sequence>
<organism evidence="2 3">
    <name type="scientific">Pandoraea horticolens</name>
    <dbReference type="NCBI Taxonomy" id="2508298"/>
    <lineage>
        <taxon>Bacteria</taxon>
        <taxon>Pseudomonadati</taxon>
        <taxon>Pseudomonadota</taxon>
        <taxon>Betaproteobacteria</taxon>
        <taxon>Burkholderiales</taxon>
        <taxon>Burkholderiaceae</taxon>
        <taxon>Pandoraea</taxon>
    </lineage>
</organism>
<protein>
    <submittedName>
        <fullName evidence="2">NAD-dependent dehydratase</fullName>
    </submittedName>
</protein>
<evidence type="ECO:0000313" key="3">
    <source>
        <dbReference type="Proteomes" id="UP000343317"/>
    </source>
</evidence>
<dbReference type="PANTHER" id="PTHR43245:SF24">
    <property type="entry name" value="DEHYDROGENASE"/>
    <property type="match status" value="1"/>
</dbReference>
<feature type="domain" description="NAD-dependent epimerase/dehydratase" evidence="1">
    <location>
        <begin position="3"/>
        <end position="209"/>
    </location>
</feature>
<dbReference type="AlphaFoldDB" id="A0A5E4ZDM4"/>
<reference evidence="2 3" key="1">
    <citation type="submission" date="2019-08" db="EMBL/GenBank/DDBJ databases">
        <authorList>
            <person name="Peeters C."/>
        </authorList>
    </citation>
    <scope>NUCLEOTIDE SEQUENCE [LARGE SCALE GENOMIC DNA]</scope>
    <source>
        <strain evidence="2 3">LMG 31112</strain>
    </source>
</reference>
<dbReference type="SUPFAM" id="SSF51735">
    <property type="entry name" value="NAD(P)-binding Rossmann-fold domains"/>
    <property type="match status" value="1"/>
</dbReference>
<evidence type="ECO:0000313" key="2">
    <source>
        <dbReference type="EMBL" id="VVE58632.1"/>
    </source>
</evidence>
<dbReference type="InterPro" id="IPR050177">
    <property type="entry name" value="Lipid_A_modif_metabolic_enz"/>
</dbReference>
<keyword evidence="3" id="KW-1185">Reference proteome</keyword>
<dbReference type="InterPro" id="IPR036291">
    <property type="entry name" value="NAD(P)-bd_dom_sf"/>
</dbReference>
<dbReference type="InterPro" id="IPR001509">
    <property type="entry name" value="Epimerase_deHydtase"/>
</dbReference>
<gene>
    <name evidence="2" type="ORF">PHO31112_05353</name>
</gene>
<accession>A0A5E4ZDM4</accession>
<dbReference type="Gene3D" id="3.40.50.720">
    <property type="entry name" value="NAD(P)-binding Rossmann-like Domain"/>
    <property type="match status" value="1"/>
</dbReference>
<dbReference type="EMBL" id="CABPSM010000034">
    <property type="protein sequence ID" value="VVE58632.1"/>
    <property type="molecule type" value="Genomic_DNA"/>
</dbReference>
<dbReference type="Pfam" id="PF01370">
    <property type="entry name" value="Epimerase"/>
    <property type="match status" value="1"/>
</dbReference>
<dbReference type="PANTHER" id="PTHR43245">
    <property type="entry name" value="BIFUNCTIONAL POLYMYXIN RESISTANCE PROTEIN ARNA"/>
    <property type="match status" value="1"/>
</dbReference>